<proteinExistence type="predicted"/>
<dbReference type="Gene3D" id="3.30.160.60">
    <property type="entry name" value="Classic Zinc Finger"/>
    <property type="match status" value="1"/>
</dbReference>
<dbReference type="GO" id="GO:0005778">
    <property type="term" value="C:peroxisomal membrane"/>
    <property type="evidence" value="ECO:0007669"/>
    <property type="project" value="TreeGrafter"/>
</dbReference>
<keyword evidence="7" id="KW-0175">Coiled coil</keyword>
<dbReference type="GO" id="GO:0051865">
    <property type="term" value="P:protein autoubiquitination"/>
    <property type="evidence" value="ECO:0007669"/>
    <property type="project" value="TreeGrafter"/>
</dbReference>
<dbReference type="InterPro" id="IPR002083">
    <property type="entry name" value="MATH/TRAF_dom"/>
</dbReference>
<evidence type="ECO:0000256" key="1">
    <source>
        <dbReference type="ARBA" id="ARBA00004496"/>
    </source>
</evidence>
<feature type="coiled-coil region" evidence="7">
    <location>
        <begin position="439"/>
        <end position="466"/>
    </location>
</feature>
<dbReference type="GO" id="GO:0005164">
    <property type="term" value="F:tumor necrosis factor receptor binding"/>
    <property type="evidence" value="ECO:0007669"/>
    <property type="project" value="TreeGrafter"/>
</dbReference>
<feature type="region of interest" description="Disordered" evidence="8">
    <location>
        <begin position="986"/>
        <end position="1024"/>
    </location>
</feature>
<accession>A0A1L8DTG1</accession>
<dbReference type="InterPro" id="IPR001841">
    <property type="entry name" value="Znf_RING"/>
</dbReference>
<dbReference type="AlphaFoldDB" id="A0A1L8DTG1"/>
<keyword evidence="4 6" id="KW-0863">Zinc-finger</keyword>
<dbReference type="PROSITE" id="PS50089">
    <property type="entry name" value="ZF_RING_2"/>
    <property type="match status" value="1"/>
</dbReference>
<feature type="domain" description="B box-type" evidence="10">
    <location>
        <begin position="112"/>
        <end position="154"/>
    </location>
</feature>
<dbReference type="GO" id="GO:0031625">
    <property type="term" value="F:ubiquitin protein ligase binding"/>
    <property type="evidence" value="ECO:0007669"/>
    <property type="project" value="TreeGrafter"/>
</dbReference>
<dbReference type="SMART" id="SM00336">
    <property type="entry name" value="BBOX"/>
    <property type="match status" value="1"/>
</dbReference>
<evidence type="ECO:0000259" key="9">
    <source>
        <dbReference type="PROSITE" id="PS50089"/>
    </source>
</evidence>
<comment type="subcellular location">
    <subcellularLocation>
        <location evidence="1">Cytoplasm</location>
    </subcellularLocation>
</comment>
<keyword evidence="5" id="KW-0862">Zinc</keyword>
<evidence type="ECO:0000256" key="5">
    <source>
        <dbReference type="ARBA" id="ARBA00022833"/>
    </source>
</evidence>
<dbReference type="SUPFAM" id="SSF49599">
    <property type="entry name" value="TRAF domain-like"/>
    <property type="match status" value="1"/>
</dbReference>
<dbReference type="SMART" id="SM00061">
    <property type="entry name" value="MATH"/>
    <property type="match status" value="1"/>
</dbReference>
<evidence type="ECO:0000256" key="8">
    <source>
        <dbReference type="SAM" id="MobiDB-lite"/>
    </source>
</evidence>
<dbReference type="GO" id="GO:0061630">
    <property type="term" value="F:ubiquitin protein ligase activity"/>
    <property type="evidence" value="ECO:0007669"/>
    <property type="project" value="TreeGrafter"/>
</dbReference>
<evidence type="ECO:0000256" key="4">
    <source>
        <dbReference type="ARBA" id="ARBA00022771"/>
    </source>
</evidence>
<feature type="compositionally biased region" description="Basic and acidic residues" evidence="8">
    <location>
        <begin position="612"/>
        <end position="621"/>
    </location>
</feature>
<dbReference type="Gene3D" id="3.30.40.10">
    <property type="entry name" value="Zinc/RING finger domain, C3HC4 (zinc finger)"/>
    <property type="match status" value="1"/>
</dbReference>
<organism evidence="12">
    <name type="scientific">Nyssomyia neivai</name>
    <dbReference type="NCBI Taxonomy" id="330878"/>
    <lineage>
        <taxon>Eukaryota</taxon>
        <taxon>Metazoa</taxon>
        <taxon>Ecdysozoa</taxon>
        <taxon>Arthropoda</taxon>
        <taxon>Hexapoda</taxon>
        <taxon>Insecta</taxon>
        <taxon>Pterygota</taxon>
        <taxon>Neoptera</taxon>
        <taxon>Endopterygota</taxon>
        <taxon>Diptera</taxon>
        <taxon>Nematocera</taxon>
        <taxon>Psychodoidea</taxon>
        <taxon>Psychodidae</taxon>
        <taxon>Nyssomyia</taxon>
    </lineage>
</organism>
<protein>
    <submittedName>
        <fullName evidence="12">Putative e3 ubiquitin-protein ligase trim37</fullName>
    </submittedName>
</protein>
<evidence type="ECO:0000256" key="6">
    <source>
        <dbReference type="PROSITE-ProRule" id="PRU00024"/>
    </source>
</evidence>
<dbReference type="GO" id="GO:0016235">
    <property type="term" value="C:aggresome"/>
    <property type="evidence" value="ECO:0007669"/>
    <property type="project" value="TreeGrafter"/>
</dbReference>
<dbReference type="InterPro" id="IPR037299">
    <property type="entry name" value="TRIM37_MATH"/>
</dbReference>
<feature type="coiled-coil region" evidence="7">
    <location>
        <begin position="216"/>
        <end position="250"/>
    </location>
</feature>
<dbReference type="SMART" id="SM00502">
    <property type="entry name" value="BBC"/>
    <property type="match status" value="1"/>
</dbReference>
<dbReference type="GO" id="GO:0008270">
    <property type="term" value="F:zinc ion binding"/>
    <property type="evidence" value="ECO:0007669"/>
    <property type="project" value="UniProtKB-KW"/>
</dbReference>
<dbReference type="PROSITE" id="PS50144">
    <property type="entry name" value="MATH"/>
    <property type="match status" value="1"/>
</dbReference>
<dbReference type="InterPro" id="IPR053003">
    <property type="entry name" value="TRIM_RBCC_E3_ubiq-ligases"/>
</dbReference>
<dbReference type="InterPro" id="IPR008974">
    <property type="entry name" value="TRAF-like"/>
</dbReference>
<feature type="compositionally biased region" description="Acidic residues" evidence="8">
    <location>
        <begin position="624"/>
        <end position="636"/>
    </location>
</feature>
<feature type="compositionally biased region" description="Polar residues" evidence="8">
    <location>
        <begin position="514"/>
        <end position="523"/>
    </location>
</feature>
<dbReference type="PANTHER" id="PTHR36754">
    <property type="entry name" value="E3 UBIQUITIN-PROTEIN LIGASE TRIM37"/>
    <property type="match status" value="1"/>
</dbReference>
<dbReference type="Pfam" id="PF00643">
    <property type="entry name" value="zf-B_box"/>
    <property type="match status" value="1"/>
</dbReference>
<dbReference type="EMBL" id="GFDF01004509">
    <property type="protein sequence ID" value="JAV09575.1"/>
    <property type="molecule type" value="Transcribed_RNA"/>
</dbReference>
<dbReference type="InterPro" id="IPR003649">
    <property type="entry name" value="Bbox_C"/>
</dbReference>
<reference evidence="12" key="1">
    <citation type="submission" date="2016-12" db="EMBL/GenBank/DDBJ databases">
        <title>An insight into the sialome and mialome of the sand fly, Nyssomyia neivai.</title>
        <authorList>
            <person name="Sebastian V."/>
            <person name="Goulart T.M."/>
            <person name="Oliveira W."/>
            <person name="Calvo E."/>
            <person name="Oliveira L.F."/>
            <person name="Pinto M.C."/>
            <person name="Rosselino A.M."/>
            <person name="Ribeiro J.M."/>
        </authorList>
    </citation>
    <scope>NUCLEOTIDE SEQUENCE</scope>
</reference>
<dbReference type="CDD" id="cd03773">
    <property type="entry name" value="MATH_TRIM37"/>
    <property type="match status" value="1"/>
</dbReference>
<keyword evidence="2" id="KW-0963">Cytoplasm</keyword>
<evidence type="ECO:0000256" key="3">
    <source>
        <dbReference type="ARBA" id="ARBA00022723"/>
    </source>
</evidence>
<evidence type="ECO:0000256" key="2">
    <source>
        <dbReference type="ARBA" id="ARBA00022490"/>
    </source>
</evidence>
<dbReference type="PROSITE" id="PS50119">
    <property type="entry name" value="ZF_BBOX"/>
    <property type="match status" value="1"/>
</dbReference>
<name>A0A1L8DTG1_9DIPT</name>
<evidence type="ECO:0000259" key="11">
    <source>
        <dbReference type="PROSITE" id="PS50144"/>
    </source>
</evidence>
<dbReference type="Gene3D" id="2.60.210.10">
    <property type="entry name" value="Apoptosis, Tumor Necrosis Factor Receptor Associated Protein 2, Chain A"/>
    <property type="match status" value="1"/>
</dbReference>
<evidence type="ECO:0000259" key="10">
    <source>
        <dbReference type="PROSITE" id="PS50119"/>
    </source>
</evidence>
<dbReference type="PANTHER" id="PTHR36754:SF2">
    <property type="entry name" value="E3 UBIQUITIN-PROTEIN LIGASE TRIM37"/>
    <property type="match status" value="1"/>
</dbReference>
<feature type="region of interest" description="Disordered" evidence="8">
    <location>
        <begin position="562"/>
        <end position="636"/>
    </location>
</feature>
<dbReference type="GO" id="GO:0006513">
    <property type="term" value="P:protein monoubiquitination"/>
    <property type="evidence" value="ECO:0007669"/>
    <property type="project" value="TreeGrafter"/>
</dbReference>
<evidence type="ECO:0000256" key="7">
    <source>
        <dbReference type="SAM" id="Coils"/>
    </source>
</evidence>
<dbReference type="CDD" id="cd16619">
    <property type="entry name" value="mRING-HC-C4C4_TRIM37_C-VIII"/>
    <property type="match status" value="1"/>
</dbReference>
<keyword evidence="3" id="KW-0479">Metal-binding</keyword>
<feature type="domain" description="MATH" evidence="11">
    <location>
        <begin position="298"/>
        <end position="423"/>
    </location>
</feature>
<feature type="domain" description="RING-type" evidence="9">
    <location>
        <begin position="32"/>
        <end position="72"/>
    </location>
</feature>
<dbReference type="CDD" id="cd19779">
    <property type="entry name" value="Bbox2_TRIM37_C-VIII"/>
    <property type="match status" value="1"/>
</dbReference>
<evidence type="ECO:0000313" key="12">
    <source>
        <dbReference type="EMBL" id="JAV09575.1"/>
    </source>
</evidence>
<dbReference type="SUPFAM" id="SSF57850">
    <property type="entry name" value="RING/U-box"/>
    <property type="match status" value="1"/>
</dbReference>
<dbReference type="GO" id="GO:0070842">
    <property type="term" value="P:aggresome assembly"/>
    <property type="evidence" value="ECO:0007669"/>
    <property type="project" value="TreeGrafter"/>
</dbReference>
<dbReference type="SUPFAM" id="SSF57845">
    <property type="entry name" value="B-box zinc-binding domain"/>
    <property type="match status" value="1"/>
</dbReference>
<sequence>MAKKFAFLPALRREEESTAMPAEQTINDVFRCFICMEKLQEAHLCPHCSKLCCYVCISRWLTEQRRQCPHCRAPLHVNELVNCRWFEEVAVQVENLQQICTKIKANSLCKDNEQDQCQTHREKLSVYCWTCKTCICHQCALFGGTHSGHTFKQLELVYETHIAQVKEEVSQLKSRLVELVNFVRDVDLNMEVVCSSKDEKVKEIHNVVEAMKSRLNQQLNGKLVTLMRQKRSLTQETEQLERILEETEHQLTTCSRSQLIMKSPEVLKIIHQVRIKPMSSYVTARTSADFTSEMVPSFDRCSFHLENFSGLQQKGLPVYSHPLKVNGLVWRLKVYPFGNGIVRGEYLSVFLELTTGHPFSNKYEYRIQMFHPTSGSKLISREFVSDFEIGECWGYNRFFRLDLLTSEGYWNATNDTLHLRFEVRPSTYYQRCRDQTWYINQLLQQQQQYMLQINDLKDKLEKAKHKTDHNVAQIDSACRIVSAGSDLLDSLCNEVNVQAAKGNAKNEEDDANEAVTSPDTSMDTNDKIFSEILKCLNGAEGTTLSASSSVINQQISAIEIEPKASSSHSSPTRKAPPLPISLSSPNLCERTFSDSSDTDDDSPSLNEAAGENTKDGKKASEDSSSIDENDVDEEPISGENDVEYAEFSMNVFAPIAQGATAKTLNSSTIDDDLILLSLFDDSSSGRSLENGLATSQATTRSSYRQPITSASVLETLLEPPKMSSGPLVSNLAMNIQPNESPRTESDHLRRIRRTHHNPVVHHPNNDGARGEDIYSNDAKMKKYNFHQLVRRIRNGEVTNCDVGRDTKGPSSVNDHRDLSLSTYRGLMRKQPNCSDRAFPVGSASAARYYSSKLNPKGGKLLNDCGKSSRYCGDGFVRENGLDELKLSFGASATTTGDTTKVPNMSFSVEFLSPRPSTSTFAGAIKRKPSNKPRNLPHGIKYCDDTMTQRANGSRNWNSTDLRDITPVDRDPFFQAIDRHNFDMDDADIVTQAPSQDTPRVQDEGNPHAAVQQKRRRSVDRPNSS</sequence>
<dbReference type="InterPro" id="IPR013083">
    <property type="entry name" value="Znf_RING/FYVE/PHD"/>
</dbReference>
<dbReference type="Pfam" id="PF22486">
    <property type="entry name" value="MATH_2"/>
    <property type="match status" value="1"/>
</dbReference>
<feature type="region of interest" description="Disordered" evidence="8">
    <location>
        <begin position="501"/>
        <end position="523"/>
    </location>
</feature>
<dbReference type="InterPro" id="IPR000315">
    <property type="entry name" value="Znf_B-box"/>
</dbReference>